<keyword evidence="2" id="KW-1003">Cell membrane</keyword>
<feature type="domain" description="Glycosyltransferase RgtA/B/C/D-like" evidence="9">
    <location>
        <begin position="76"/>
        <end position="212"/>
    </location>
</feature>
<accession>A0A0G0MYW8</accession>
<evidence type="ECO:0000256" key="5">
    <source>
        <dbReference type="ARBA" id="ARBA00022692"/>
    </source>
</evidence>
<dbReference type="Proteomes" id="UP000034324">
    <property type="component" value="Unassembled WGS sequence"/>
</dbReference>
<dbReference type="GO" id="GO:0016763">
    <property type="term" value="F:pentosyltransferase activity"/>
    <property type="evidence" value="ECO:0007669"/>
    <property type="project" value="TreeGrafter"/>
</dbReference>
<dbReference type="GO" id="GO:0009103">
    <property type="term" value="P:lipopolysaccharide biosynthetic process"/>
    <property type="evidence" value="ECO:0007669"/>
    <property type="project" value="UniProtKB-ARBA"/>
</dbReference>
<evidence type="ECO:0000256" key="8">
    <source>
        <dbReference type="SAM" id="Phobius"/>
    </source>
</evidence>
<gene>
    <name evidence="10" type="ORF">US99_C0010G0006</name>
</gene>
<dbReference type="EMBL" id="LBVC01000010">
    <property type="protein sequence ID" value="KKQ78839.1"/>
    <property type="molecule type" value="Genomic_DNA"/>
</dbReference>
<dbReference type="PATRIC" id="fig|1618432.3.peg.174"/>
<evidence type="ECO:0000256" key="2">
    <source>
        <dbReference type="ARBA" id="ARBA00022475"/>
    </source>
</evidence>
<evidence type="ECO:0000256" key="3">
    <source>
        <dbReference type="ARBA" id="ARBA00022676"/>
    </source>
</evidence>
<keyword evidence="6 8" id="KW-1133">Transmembrane helix</keyword>
<feature type="transmembrane region" description="Helical" evidence="8">
    <location>
        <begin position="380"/>
        <end position="402"/>
    </location>
</feature>
<keyword evidence="7 8" id="KW-0472">Membrane</keyword>
<evidence type="ECO:0000256" key="1">
    <source>
        <dbReference type="ARBA" id="ARBA00004651"/>
    </source>
</evidence>
<feature type="transmembrane region" description="Helical" evidence="8">
    <location>
        <begin position="305"/>
        <end position="323"/>
    </location>
</feature>
<name>A0A0G0MYW8_9BACT</name>
<comment type="caution">
    <text evidence="10">The sequence shown here is derived from an EMBL/GenBank/DDBJ whole genome shotgun (WGS) entry which is preliminary data.</text>
</comment>
<dbReference type="InterPro" id="IPR050297">
    <property type="entry name" value="LipidA_mod_glycosyltrf_83"/>
</dbReference>
<feature type="transmembrane region" description="Helical" evidence="8">
    <location>
        <begin position="356"/>
        <end position="374"/>
    </location>
</feature>
<organism evidence="10 11">
    <name type="scientific">Candidatus Daviesbacteria bacterium GW2011_GWF2_38_6</name>
    <dbReference type="NCBI Taxonomy" id="1618432"/>
    <lineage>
        <taxon>Bacteria</taxon>
        <taxon>Candidatus Daviesiibacteriota</taxon>
    </lineage>
</organism>
<comment type="subcellular location">
    <subcellularLocation>
        <location evidence="1">Cell membrane</location>
        <topology evidence="1">Multi-pass membrane protein</topology>
    </subcellularLocation>
</comment>
<dbReference type="GO" id="GO:0005886">
    <property type="term" value="C:plasma membrane"/>
    <property type="evidence" value="ECO:0007669"/>
    <property type="project" value="UniProtKB-SubCell"/>
</dbReference>
<feature type="transmembrane region" description="Helical" evidence="8">
    <location>
        <begin position="329"/>
        <end position="349"/>
    </location>
</feature>
<evidence type="ECO:0000313" key="11">
    <source>
        <dbReference type="Proteomes" id="UP000034324"/>
    </source>
</evidence>
<reference evidence="10 11" key="1">
    <citation type="journal article" date="2015" name="Nature">
        <title>rRNA introns, odd ribosomes, and small enigmatic genomes across a large radiation of phyla.</title>
        <authorList>
            <person name="Brown C.T."/>
            <person name="Hug L.A."/>
            <person name="Thomas B.C."/>
            <person name="Sharon I."/>
            <person name="Castelle C.J."/>
            <person name="Singh A."/>
            <person name="Wilkins M.J."/>
            <person name="Williams K.H."/>
            <person name="Banfield J.F."/>
        </authorList>
    </citation>
    <scope>NUCLEOTIDE SEQUENCE [LARGE SCALE GENOMIC DNA]</scope>
</reference>
<evidence type="ECO:0000256" key="6">
    <source>
        <dbReference type="ARBA" id="ARBA00022989"/>
    </source>
</evidence>
<proteinExistence type="predicted"/>
<keyword evidence="5 8" id="KW-0812">Transmembrane</keyword>
<evidence type="ECO:0000256" key="7">
    <source>
        <dbReference type="ARBA" id="ARBA00023136"/>
    </source>
</evidence>
<protein>
    <recommendedName>
        <fullName evidence="9">Glycosyltransferase RgtA/B/C/D-like domain-containing protein</fullName>
    </recommendedName>
</protein>
<dbReference type="PANTHER" id="PTHR33908:SF11">
    <property type="entry name" value="MEMBRANE PROTEIN"/>
    <property type="match status" value="1"/>
</dbReference>
<dbReference type="InterPro" id="IPR038731">
    <property type="entry name" value="RgtA/B/C-like"/>
</dbReference>
<evidence type="ECO:0000259" key="9">
    <source>
        <dbReference type="Pfam" id="PF13231"/>
    </source>
</evidence>
<keyword evidence="3" id="KW-0328">Glycosyltransferase</keyword>
<evidence type="ECO:0000313" key="10">
    <source>
        <dbReference type="EMBL" id="KKQ78839.1"/>
    </source>
</evidence>
<sequence length="533" mass="60097">MQTKIIVTVILILGFLLRVINISNNPLSLYGDELTIVQDAYSLYKTGSDQLGNRFPLTFQMGAGRPAGYVYASIPFVAFFGPTALAVRMLSILSGLGIIALIYLLGKRLFSQKVGLCAAFIAAVSPWDIALSRGGFEAHFALFLVLLGTYFFIKAKENTLFYLISALSFGLTLHTYPTYKISLVLFLPLLLWYQGGAGKKHFFAGMVVFFLLGILAFSQTFIGGSEVRFSAINVFSQEKLKEEILQKINFERTISSLPANLVPYFHNKPVEYAKVLIGNYLQNFSMDFLILHGDRNPRHNMATMGEIYFVEIIFIFIGLLTLWQKNRKIFVFIVSWLVLAPIPTAIVDLPHALRSSFMLPPLVIISAIGLNFLINKKMQIILAVLFFVFIIQFAFFIQKLYFLAPSEYSNFWSYSAKVASGLAMQGQSKYKYIFLSDAIDSIEFAYPVYSKVDPAQVILQNKDNIKIGNYKFKKFDNVYIGHIPKGDINQFVENLDGTVLFIGNPDLKDAIRNYETILDQKGLSILAIKKVYK</sequence>
<feature type="transmembrane region" description="Helical" evidence="8">
    <location>
        <begin position="136"/>
        <end position="153"/>
    </location>
</feature>
<feature type="transmembrane region" description="Helical" evidence="8">
    <location>
        <begin position="85"/>
        <end position="106"/>
    </location>
</feature>
<dbReference type="Pfam" id="PF13231">
    <property type="entry name" value="PMT_2"/>
    <property type="match status" value="1"/>
</dbReference>
<dbReference type="PANTHER" id="PTHR33908">
    <property type="entry name" value="MANNOSYLTRANSFERASE YKCB-RELATED"/>
    <property type="match status" value="1"/>
</dbReference>
<keyword evidence="4" id="KW-0808">Transferase</keyword>
<feature type="transmembrane region" description="Helical" evidence="8">
    <location>
        <begin position="202"/>
        <end position="222"/>
    </location>
</feature>
<evidence type="ECO:0000256" key="4">
    <source>
        <dbReference type="ARBA" id="ARBA00022679"/>
    </source>
</evidence>
<dbReference type="AlphaFoldDB" id="A0A0G0MYW8"/>